<dbReference type="SUPFAM" id="SSF55785">
    <property type="entry name" value="PYP-like sensor domain (PAS domain)"/>
    <property type="match status" value="1"/>
</dbReference>
<evidence type="ECO:0000256" key="9">
    <source>
        <dbReference type="ARBA" id="ARBA00029447"/>
    </source>
</evidence>
<dbReference type="Proteomes" id="UP000199119">
    <property type="component" value="Unassembled WGS sequence"/>
</dbReference>
<gene>
    <name evidence="15" type="ORF">SAMN04489711_101398</name>
</gene>
<dbReference type="CDD" id="cd00130">
    <property type="entry name" value="PAS"/>
    <property type="match status" value="1"/>
</dbReference>
<protein>
    <submittedName>
        <fullName evidence="15">Methyl-accepting chemotaxis sensory transducer with Pas/Pac sensor</fullName>
    </submittedName>
</protein>
<evidence type="ECO:0000313" key="15">
    <source>
        <dbReference type="EMBL" id="SFE36315.1"/>
    </source>
</evidence>
<name>A0A1I1ZXF9_9BURK</name>
<keyword evidence="11" id="KW-0175">Coiled coil</keyword>
<dbReference type="NCBIfam" id="TIGR00229">
    <property type="entry name" value="sensory_box"/>
    <property type="match status" value="1"/>
</dbReference>
<dbReference type="InterPro" id="IPR001610">
    <property type="entry name" value="PAC"/>
</dbReference>
<evidence type="ECO:0000256" key="2">
    <source>
        <dbReference type="ARBA" id="ARBA00022475"/>
    </source>
</evidence>
<dbReference type="PRINTS" id="PR00260">
    <property type="entry name" value="CHEMTRNSDUCR"/>
</dbReference>
<dbReference type="SUPFAM" id="SSF58104">
    <property type="entry name" value="Methyl-accepting chemotaxis protein (MCP) signaling domain"/>
    <property type="match status" value="1"/>
</dbReference>
<dbReference type="AlphaFoldDB" id="A0A1I1ZXF9"/>
<dbReference type="Gene3D" id="1.10.287.950">
    <property type="entry name" value="Methyl-accepting chemotaxis protein"/>
    <property type="match status" value="1"/>
</dbReference>
<sequence>MRQNVHTTQREFDFPTDATLMSTTDTQSHVTYANAAFIAVSGFDRDEIMGQPHNLVRHPDMPKQAFADMWATLKRGKSWTALVKNRRKNGDFYWVRANATPVIRQGQVTGYMSVRTKPSRSEIDAAEALYRKFRLGQAGTLAFHQGLIVRSGWLGWTSVFQTMPVRWRIRSGILAGGLLGYAGAAACGLEGQALGTYAAGAVTVALAVSLWLESQIARPLGLVQQQALSVAAGQPIENKHLNRVDEIGMILRAVNQAGLNLRSLVDDVSGQVDGVLTASSEIALGNNDLNSRTEDAASNLEETAAAMEEMNATVKNNAAIACKAAELAESANQAAGSGGSIVREVVDVMREISAASQQISSILGVIDGIAFQTNILALNAAVEAARAGEQGKGFAVVASEVRSLAQRCASSAKEIKTLVGASLEKVGSGALKVDAAGSAMAEILAQAARVNDLIGQINHSTVEQSGGIEEVNAAISQLDHMTQQNAALVEQSAVAAQTLAGQAERLAESVSVFKS</sequence>
<organism evidence="15 16">
    <name type="scientific">Paracidovorax wautersii</name>
    <dbReference type="NCBI Taxonomy" id="1177982"/>
    <lineage>
        <taxon>Bacteria</taxon>
        <taxon>Pseudomonadati</taxon>
        <taxon>Pseudomonadota</taxon>
        <taxon>Betaproteobacteria</taxon>
        <taxon>Burkholderiales</taxon>
        <taxon>Comamonadaceae</taxon>
        <taxon>Paracidovorax</taxon>
    </lineage>
</organism>
<comment type="subcellular location">
    <subcellularLocation>
        <location evidence="1">Cell inner membrane</location>
        <topology evidence="1">Multi-pass membrane protein</topology>
    </subcellularLocation>
</comment>
<dbReference type="Pfam" id="PF08447">
    <property type="entry name" value="PAS_3"/>
    <property type="match status" value="1"/>
</dbReference>
<dbReference type="CDD" id="cd11386">
    <property type="entry name" value="MCP_signal"/>
    <property type="match status" value="1"/>
</dbReference>
<feature type="domain" description="Methyl-accepting transducer" evidence="12">
    <location>
        <begin position="271"/>
        <end position="500"/>
    </location>
</feature>
<evidence type="ECO:0000256" key="3">
    <source>
        <dbReference type="ARBA" id="ARBA00022481"/>
    </source>
</evidence>
<dbReference type="SMART" id="SM00086">
    <property type="entry name" value="PAC"/>
    <property type="match status" value="1"/>
</dbReference>
<dbReference type="PROSITE" id="PS50112">
    <property type="entry name" value="PAS"/>
    <property type="match status" value="1"/>
</dbReference>
<dbReference type="OrthoDB" id="9806477at2"/>
<accession>A0A1I1ZXF9</accession>
<feature type="domain" description="HAMP" evidence="14">
    <location>
        <begin position="214"/>
        <end position="266"/>
    </location>
</feature>
<keyword evidence="8" id="KW-0472">Membrane</keyword>
<dbReference type="InterPro" id="IPR035965">
    <property type="entry name" value="PAS-like_dom_sf"/>
</dbReference>
<dbReference type="GO" id="GO:0007165">
    <property type="term" value="P:signal transduction"/>
    <property type="evidence" value="ECO:0007669"/>
    <property type="project" value="UniProtKB-KW"/>
</dbReference>
<keyword evidence="7" id="KW-1133">Transmembrane helix</keyword>
<keyword evidence="2" id="KW-1003">Cell membrane</keyword>
<keyword evidence="5" id="KW-0997">Cell inner membrane</keyword>
<dbReference type="InterPro" id="IPR004089">
    <property type="entry name" value="MCPsignal_dom"/>
</dbReference>
<dbReference type="InterPro" id="IPR004090">
    <property type="entry name" value="Chemotax_Me-accpt_rcpt"/>
</dbReference>
<dbReference type="GO" id="GO:0004888">
    <property type="term" value="F:transmembrane signaling receptor activity"/>
    <property type="evidence" value="ECO:0007669"/>
    <property type="project" value="InterPro"/>
</dbReference>
<evidence type="ECO:0000259" key="13">
    <source>
        <dbReference type="PROSITE" id="PS50112"/>
    </source>
</evidence>
<dbReference type="Gene3D" id="3.30.450.20">
    <property type="entry name" value="PAS domain"/>
    <property type="match status" value="1"/>
</dbReference>
<dbReference type="GO" id="GO:0005886">
    <property type="term" value="C:plasma membrane"/>
    <property type="evidence" value="ECO:0007669"/>
    <property type="project" value="UniProtKB-SubCell"/>
</dbReference>
<dbReference type="PANTHER" id="PTHR43531">
    <property type="entry name" value="PROTEIN ICFG"/>
    <property type="match status" value="1"/>
</dbReference>
<dbReference type="FunFam" id="3.30.450.20:FF:000046">
    <property type="entry name" value="Aerotaxis sensor receptor"/>
    <property type="match status" value="1"/>
</dbReference>
<evidence type="ECO:0000259" key="12">
    <source>
        <dbReference type="PROSITE" id="PS50111"/>
    </source>
</evidence>
<dbReference type="RefSeq" id="WP_092937047.1">
    <property type="nucleotide sequence ID" value="NZ_FONX01000001.1"/>
</dbReference>
<keyword evidence="3" id="KW-0488">Methylation</keyword>
<evidence type="ECO:0000256" key="4">
    <source>
        <dbReference type="ARBA" id="ARBA00022500"/>
    </source>
</evidence>
<dbReference type="FunFam" id="1.10.287.950:FF:000001">
    <property type="entry name" value="Methyl-accepting chemotaxis sensory transducer"/>
    <property type="match status" value="1"/>
</dbReference>
<dbReference type="GO" id="GO:0052131">
    <property type="term" value="P:positive aerotaxis"/>
    <property type="evidence" value="ECO:0007669"/>
    <property type="project" value="UniProtKB-ARBA"/>
</dbReference>
<evidence type="ECO:0000256" key="10">
    <source>
        <dbReference type="PROSITE-ProRule" id="PRU00284"/>
    </source>
</evidence>
<evidence type="ECO:0000256" key="7">
    <source>
        <dbReference type="ARBA" id="ARBA00022989"/>
    </source>
</evidence>
<keyword evidence="6" id="KW-0812">Transmembrane</keyword>
<dbReference type="InterPro" id="IPR000014">
    <property type="entry name" value="PAS"/>
</dbReference>
<dbReference type="InterPro" id="IPR051310">
    <property type="entry name" value="MCP_chemotaxis"/>
</dbReference>
<reference evidence="16" key="1">
    <citation type="submission" date="2016-10" db="EMBL/GenBank/DDBJ databases">
        <authorList>
            <person name="Varghese N."/>
            <person name="Submissions S."/>
        </authorList>
    </citation>
    <scope>NUCLEOTIDE SEQUENCE [LARGE SCALE GENOMIC DNA]</scope>
    <source>
        <strain evidence="16">DSM 27981</strain>
    </source>
</reference>
<dbReference type="PANTHER" id="PTHR43531:SF7">
    <property type="entry name" value="AEROTAXIS RECEPTOR"/>
    <property type="match status" value="1"/>
</dbReference>
<dbReference type="EMBL" id="FONX01000001">
    <property type="protein sequence ID" value="SFE36315.1"/>
    <property type="molecule type" value="Genomic_DNA"/>
</dbReference>
<dbReference type="SMART" id="SM00283">
    <property type="entry name" value="MA"/>
    <property type="match status" value="1"/>
</dbReference>
<dbReference type="STRING" id="1177982.SAMN04489711_101398"/>
<evidence type="ECO:0000256" key="1">
    <source>
        <dbReference type="ARBA" id="ARBA00004429"/>
    </source>
</evidence>
<dbReference type="PROSITE" id="PS50111">
    <property type="entry name" value="CHEMOTAXIS_TRANSDUC_2"/>
    <property type="match status" value="1"/>
</dbReference>
<proteinExistence type="inferred from homology"/>
<evidence type="ECO:0000256" key="8">
    <source>
        <dbReference type="ARBA" id="ARBA00023136"/>
    </source>
</evidence>
<evidence type="ECO:0000259" key="14">
    <source>
        <dbReference type="PROSITE" id="PS50885"/>
    </source>
</evidence>
<keyword evidence="10" id="KW-0807">Transducer</keyword>
<evidence type="ECO:0000256" key="11">
    <source>
        <dbReference type="SAM" id="Coils"/>
    </source>
</evidence>
<keyword evidence="16" id="KW-1185">Reference proteome</keyword>
<evidence type="ECO:0000313" key="16">
    <source>
        <dbReference type="Proteomes" id="UP000199119"/>
    </source>
</evidence>
<evidence type="ECO:0000256" key="5">
    <source>
        <dbReference type="ARBA" id="ARBA00022519"/>
    </source>
</evidence>
<dbReference type="InterPro" id="IPR013655">
    <property type="entry name" value="PAS_fold_3"/>
</dbReference>
<keyword evidence="4" id="KW-0145">Chemotaxis</keyword>
<feature type="coiled-coil region" evidence="11">
    <location>
        <begin position="290"/>
        <end position="317"/>
    </location>
</feature>
<dbReference type="Pfam" id="PF00015">
    <property type="entry name" value="MCPsignal"/>
    <property type="match status" value="1"/>
</dbReference>
<comment type="similarity">
    <text evidence="9">Belongs to the methyl-accepting chemotaxis (MCP) protein family.</text>
</comment>
<dbReference type="InterPro" id="IPR003660">
    <property type="entry name" value="HAMP_dom"/>
</dbReference>
<evidence type="ECO:0000256" key="6">
    <source>
        <dbReference type="ARBA" id="ARBA00022692"/>
    </source>
</evidence>
<feature type="domain" description="PAS" evidence="13">
    <location>
        <begin position="25"/>
        <end position="60"/>
    </location>
</feature>
<dbReference type="PROSITE" id="PS50885">
    <property type="entry name" value="HAMP"/>
    <property type="match status" value="1"/>
</dbReference>